<dbReference type="EMBL" id="CP000910">
    <property type="protein sequence ID" value="ABY25090.1"/>
    <property type="molecule type" value="Genomic_DNA"/>
</dbReference>
<accession>A9WV69</accession>
<dbReference type="PANTHER" id="PTHR35145">
    <property type="entry name" value="CYTOPLASMIC PROTEIN-RELATED"/>
    <property type="match status" value="1"/>
</dbReference>
<dbReference type="SUPFAM" id="SSF142906">
    <property type="entry name" value="YjbR-like"/>
    <property type="match status" value="1"/>
</dbReference>
<dbReference type="InterPro" id="IPR038056">
    <property type="entry name" value="YjbR-like_sf"/>
</dbReference>
<protein>
    <submittedName>
        <fullName evidence="1">Hypothetical cytosolic protein</fullName>
    </submittedName>
</protein>
<organism evidence="1 2">
    <name type="scientific">Renibacterium salmoninarum (strain ATCC 33209 / DSM 20767 / JCM 11484 / NBRC 15589 / NCIMB 2235)</name>
    <dbReference type="NCBI Taxonomy" id="288705"/>
    <lineage>
        <taxon>Bacteria</taxon>
        <taxon>Bacillati</taxon>
        <taxon>Actinomycetota</taxon>
        <taxon>Actinomycetes</taxon>
        <taxon>Micrococcales</taxon>
        <taxon>Micrococcaceae</taxon>
        <taxon>Renibacterium</taxon>
    </lineage>
</organism>
<evidence type="ECO:0000313" key="1">
    <source>
        <dbReference type="EMBL" id="ABY25090.1"/>
    </source>
</evidence>
<dbReference type="KEGG" id="rsa:RSal33209_3380"/>
<evidence type="ECO:0000313" key="2">
    <source>
        <dbReference type="Proteomes" id="UP000002007"/>
    </source>
</evidence>
<dbReference type="STRING" id="288705.RSal33209_3380"/>
<name>A9WV69_RENSM</name>
<keyword evidence="2" id="KW-1185">Reference proteome</keyword>
<proteinExistence type="predicted"/>
<dbReference type="HOGENOM" id="CLU_105851_1_2_11"/>
<dbReference type="eggNOG" id="COG2315">
    <property type="taxonomic scope" value="Bacteria"/>
</dbReference>
<dbReference type="InterPro" id="IPR007351">
    <property type="entry name" value="YjbR"/>
</dbReference>
<dbReference type="PANTHER" id="PTHR35145:SF1">
    <property type="entry name" value="CYTOPLASMIC PROTEIN"/>
    <property type="match status" value="1"/>
</dbReference>
<dbReference type="Gene3D" id="3.90.1150.30">
    <property type="match status" value="1"/>
</dbReference>
<dbReference type="Pfam" id="PF04237">
    <property type="entry name" value="YjbR"/>
    <property type="match status" value="1"/>
</dbReference>
<reference evidence="2" key="1">
    <citation type="journal article" date="2008" name="J. Bacteriol.">
        <title>Genome sequence of the fish pathogen Renibacterium salmoninarum suggests reductive evolution away from an environmental Arthrobacter ancestor.</title>
        <authorList>
            <person name="Wiens G.D."/>
            <person name="Rockey D.D."/>
            <person name="Wu Z."/>
            <person name="Chang J."/>
            <person name="Levy R."/>
            <person name="Crane S."/>
            <person name="Chen D.S."/>
            <person name="Capri G.R."/>
            <person name="Burnett J.R."/>
            <person name="Sudheesh P.S."/>
            <person name="Schipma M.J."/>
            <person name="Burd H."/>
            <person name="Bhattacharyya A."/>
            <person name="Rhodes L.D."/>
            <person name="Kaul R."/>
            <person name="Strom M.S."/>
        </authorList>
    </citation>
    <scope>NUCLEOTIDE SEQUENCE [LARGE SCALE GENOMIC DNA]</scope>
    <source>
        <strain evidence="2">ATCC 33209 / DSM 20767 / JCM 11484 / NBRC 15589 / NCIMB 2235</strain>
    </source>
</reference>
<dbReference type="InterPro" id="IPR058532">
    <property type="entry name" value="YjbR/MT2646/Rv2570-like"/>
</dbReference>
<dbReference type="AlphaFoldDB" id="A9WV69"/>
<sequence>MMKVGASGPKVFALFWGDKNPLTVNLKCDPALAEQLRAAHPEITPGYHMNKKHWNSVDCSAGLAAETIRDLIEDSYDLVVASLPRQQREALGWTGLVQRG</sequence>
<gene>
    <name evidence="1" type="ordered locus">RSal33209_3380</name>
</gene>
<dbReference type="Proteomes" id="UP000002007">
    <property type="component" value="Chromosome"/>
</dbReference>